<dbReference type="Proteomes" id="UP000507470">
    <property type="component" value="Unassembled WGS sequence"/>
</dbReference>
<evidence type="ECO:0000313" key="1">
    <source>
        <dbReference type="EMBL" id="CAC5405948.1"/>
    </source>
</evidence>
<dbReference type="EMBL" id="CACVKT020007144">
    <property type="protein sequence ID" value="CAC5405948.1"/>
    <property type="molecule type" value="Genomic_DNA"/>
</dbReference>
<reference evidence="1 2" key="1">
    <citation type="submission" date="2020-06" db="EMBL/GenBank/DDBJ databases">
        <authorList>
            <person name="Li R."/>
            <person name="Bekaert M."/>
        </authorList>
    </citation>
    <scope>NUCLEOTIDE SEQUENCE [LARGE SCALE GENOMIC DNA]</scope>
    <source>
        <strain evidence="2">wild</strain>
    </source>
</reference>
<proteinExistence type="predicted"/>
<accession>A0A6J8DB84</accession>
<dbReference type="AlphaFoldDB" id="A0A6J8DB84"/>
<organism evidence="1 2">
    <name type="scientific">Mytilus coruscus</name>
    <name type="common">Sea mussel</name>
    <dbReference type="NCBI Taxonomy" id="42192"/>
    <lineage>
        <taxon>Eukaryota</taxon>
        <taxon>Metazoa</taxon>
        <taxon>Spiralia</taxon>
        <taxon>Lophotrochozoa</taxon>
        <taxon>Mollusca</taxon>
        <taxon>Bivalvia</taxon>
        <taxon>Autobranchia</taxon>
        <taxon>Pteriomorphia</taxon>
        <taxon>Mytilida</taxon>
        <taxon>Mytiloidea</taxon>
        <taxon>Mytilidae</taxon>
        <taxon>Mytilinae</taxon>
        <taxon>Mytilus</taxon>
    </lineage>
</organism>
<protein>
    <submittedName>
        <fullName evidence="1">Uncharacterized protein</fullName>
    </submittedName>
</protein>
<evidence type="ECO:0000313" key="2">
    <source>
        <dbReference type="Proteomes" id="UP000507470"/>
    </source>
</evidence>
<keyword evidence="2" id="KW-1185">Reference proteome</keyword>
<sequence length="291" mass="32640">MFKIVKVAPYRVITHLKIHDKNELSDITKSLSTMSDLICTTVLNKDENLPTSNNGRTTELHVDQSKTLSTSIGSSEISKTLSTSMGSSVKSKTLSTIMGSSEMFDTPRTKRKCKLYDYQSLVAAYNVVKDGGMSMCAACKHFLLPSVHLNQEYKAVLDDKLSKIHGVLFQTLRDRVAGDIDPECTTMGNAPLFTLDEEIRFVTHLMEMAELGYGYYRQGVLDIATDYAISLDKKTNDENPLSLAWFYGILGRWPDLNNKGHWKLLKGILPTRRTFLSTLINLKKLNLNTIS</sequence>
<gene>
    <name evidence="1" type="ORF">MCOR_39583</name>
</gene>
<name>A0A6J8DB84_MYTCO</name>